<feature type="chain" id="PRO_5020518678" evidence="2">
    <location>
        <begin position="27"/>
        <end position="206"/>
    </location>
</feature>
<dbReference type="EMBL" id="SIXH01000570">
    <property type="protein sequence ID" value="TBO55187.1"/>
    <property type="molecule type" value="Genomic_DNA"/>
</dbReference>
<comment type="caution">
    <text evidence="3">The sequence shown here is derived from an EMBL/GenBank/DDBJ whole genome shotgun (WGS) entry which is preliminary data.</text>
</comment>
<proteinExistence type="predicted"/>
<dbReference type="SUPFAM" id="SSF110087">
    <property type="entry name" value="DR1885-like metal-binding protein"/>
    <property type="match status" value="1"/>
</dbReference>
<evidence type="ECO:0000313" key="4">
    <source>
        <dbReference type="Proteomes" id="UP000292452"/>
    </source>
</evidence>
<feature type="region of interest" description="Disordered" evidence="1">
    <location>
        <begin position="166"/>
        <end position="206"/>
    </location>
</feature>
<evidence type="ECO:0000256" key="1">
    <source>
        <dbReference type="SAM" id="MobiDB-lite"/>
    </source>
</evidence>
<reference evidence="3 4" key="1">
    <citation type="submission" date="2019-02" db="EMBL/GenBank/DDBJ databases">
        <title>Draft Genome Sequence of Streptomyces sp. AM-2504, identified by 16S rRNA comparative analysis as a Streptomyces Kasugaensis strain.</title>
        <authorList>
            <person name="Napolioni V."/>
            <person name="Giuliodori A.M."/>
            <person name="Spurio R."/>
            <person name="Fabbretti A."/>
        </authorList>
    </citation>
    <scope>NUCLEOTIDE SEQUENCE [LARGE SCALE GENOMIC DNA]</scope>
    <source>
        <strain evidence="3 4">AM-2504</strain>
    </source>
</reference>
<dbReference type="RefSeq" id="WP_131126184.1">
    <property type="nucleotide sequence ID" value="NZ_SIXH01000570.1"/>
</dbReference>
<organism evidence="3 4">
    <name type="scientific">Streptomyces kasugaensis</name>
    <dbReference type="NCBI Taxonomy" id="1946"/>
    <lineage>
        <taxon>Bacteria</taxon>
        <taxon>Bacillati</taxon>
        <taxon>Actinomycetota</taxon>
        <taxon>Actinomycetes</taxon>
        <taxon>Kitasatosporales</taxon>
        <taxon>Streptomycetaceae</taxon>
        <taxon>Streptomyces</taxon>
    </lineage>
</organism>
<feature type="compositionally biased region" description="Low complexity" evidence="1">
    <location>
        <begin position="170"/>
        <end position="206"/>
    </location>
</feature>
<dbReference type="InterPro" id="IPR036182">
    <property type="entry name" value="PCuAC_sf"/>
</dbReference>
<dbReference type="AlphaFoldDB" id="A0A4Q9HKG9"/>
<name>A0A4Q9HKG9_STRKA</name>
<evidence type="ECO:0000256" key="2">
    <source>
        <dbReference type="SAM" id="SignalP"/>
    </source>
</evidence>
<dbReference type="PROSITE" id="PS51257">
    <property type="entry name" value="PROKAR_LIPOPROTEIN"/>
    <property type="match status" value="1"/>
</dbReference>
<accession>A0A4Q9HKG9</accession>
<keyword evidence="2" id="KW-0732">Signal</keyword>
<protein>
    <submittedName>
        <fullName evidence="3">DUF461 domain-containing protein</fullName>
    </submittedName>
</protein>
<evidence type="ECO:0000313" key="3">
    <source>
        <dbReference type="EMBL" id="TBO55187.1"/>
    </source>
</evidence>
<keyword evidence="4" id="KW-1185">Reference proteome</keyword>
<sequence>MSRSLRRGVLAASALSLSIATLSACGAGNDAQTLDIKPDNAATAVGDIKVQNASVVTQPDPASKGPAAINVTVFNNGTKDQQLTAITVVGTGKSAKLAPSAAGAAGPITVPAGGSVVIGGQGNPSAVLPSSREAVQDGNAQILSFDFSATGKVELNAYVVPAKGAFESYGPTEQPSPSGTPSPGSSESGAPSGSGTPSGEASHAGH</sequence>
<feature type="signal peptide" evidence="2">
    <location>
        <begin position="1"/>
        <end position="26"/>
    </location>
</feature>
<dbReference type="Proteomes" id="UP000292452">
    <property type="component" value="Unassembled WGS sequence"/>
</dbReference>
<gene>
    <name evidence="3" type="ORF">EYS09_34560</name>
</gene>